<dbReference type="PROSITE" id="PS51504">
    <property type="entry name" value="H15"/>
    <property type="match status" value="1"/>
</dbReference>
<dbReference type="Pfam" id="PF00538">
    <property type="entry name" value="Linker_histone"/>
    <property type="match status" value="1"/>
</dbReference>
<feature type="compositionally biased region" description="Basic residues" evidence="3">
    <location>
        <begin position="100"/>
        <end position="126"/>
    </location>
</feature>
<evidence type="ECO:0000256" key="2">
    <source>
        <dbReference type="RuleBase" id="RU003894"/>
    </source>
</evidence>
<dbReference type="GO" id="GO:0006334">
    <property type="term" value="P:nucleosome assembly"/>
    <property type="evidence" value="ECO:0007669"/>
    <property type="project" value="InterPro"/>
</dbReference>
<dbReference type="SMART" id="SM00526">
    <property type="entry name" value="H15"/>
    <property type="match status" value="1"/>
</dbReference>
<evidence type="ECO:0000256" key="1">
    <source>
        <dbReference type="ARBA" id="ARBA00023125"/>
    </source>
</evidence>
<reference evidence="5" key="1">
    <citation type="thesis" date="2020" institute="ProQuest LLC" country="789 East Eisenhower Parkway, Ann Arbor, MI, USA">
        <title>Comparative Genomics and Chromosome Evolution.</title>
        <authorList>
            <person name="Mudd A.B."/>
        </authorList>
    </citation>
    <scope>NUCLEOTIDE SEQUENCE</scope>
    <source>
        <strain evidence="5">Female2</strain>
        <tissue evidence="5">Blood</tissue>
    </source>
</reference>
<accession>A0A8T2K2E0</accession>
<dbReference type="EMBL" id="JAACNH010000003">
    <property type="protein sequence ID" value="KAG8449924.1"/>
    <property type="molecule type" value="Genomic_DNA"/>
</dbReference>
<dbReference type="PRINTS" id="PR00624">
    <property type="entry name" value="HISTONEH5"/>
</dbReference>
<proteinExistence type="inferred from homology"/>
<organism evidence="5 6">
    <name type="scientific">Hymenochirus boettgeri</name>
    <name type="common">Congo dwarf clawed frog</name>
    <dbReference type="NCBI Taxonomy" id="247094"/>
    <lineage>
        <taxon>Eukaryota</taxon>
        <taxon>Metazoa</taxon>
        <taxon>Chordata</taxon>
        <taxon>Craniata</taxon>
        <taxon>Vertebrata</taxon>
        <taxon>Euteleostomi</taxon>
        <taxon>Amphibia</taxon>
        <taxon>Batrachia</taxon>
        <taxon>Anura</taxon>
        <taxon>Pipoidea</taxon>
        <taxon>Pipidae</taxon>
        <taxon>Pipinae</taxon>
        <taxon>Hymenochirus</taxon>
    </lineage>
</organism>
<feature type="region of interest" description="Disordered" evidence="3">
    <location>
        <begin position="69"/>
        <end position="198"/>
    </location>
</feature>
<dbReference type="InterPro" id="IPR005818">
    <property type="entry name" value="Histone_H1/H5_H15"/>
</dbReference>
<dbReference type="AlphaFoldDB" id="A0A8T2K2E0"/>
<feature type="region of interest" description="Disordered" evidence="3">
    <location>
        <begin position="1"/>
        <end position="45"/>
    </location>
</feature>
<comment type="caution">
    <text evidence="5">The sequence shown here is derived from an EMBL/GenBank/DDBJ whole genome shotgun (WGS) entry which is preliminary data.</text>
</comment>
<keyword evidence="6" id="KW-1185">Reference proteome</keyword>
<dbReference type="GO" id="GO:0030527">
    <property type="term" value="F:structural constituent of chromatin"/>
    <property type="evidence" value="ECO:0007669"/>
    <property type="project" value="InterPro"/>
</dbReference>
<comment type="subcellular location">
    <subcellularLocation>
        <location evidence="2">Nucleus</location>
    </subcellularLocation>
</comment>
<dbReference type="InterPro" id="IPR036388">
    <property type="entry name" value="WH-like_DNA-bd_sf"/>
</dbReference>
<keyword evidence="2" id="KW-0539">Nucleus</keyword>
<dbReference type="InterPro" id="IPR036390">
    <property type="entry name" value="WH_DNA-bd_sf"/>
</dbReference>
<protein>
    <recommendedName>
        <fullName evidence="4">H15 domain-containing protein</fullName>
    </recommendedName>
</protein>
<evidence type="ECO:0000259" key="4">
    <source>
        <dbReference type="PROSITE" id="PS51504"/>
    </source>
</evidence>
<dbReference type="Proteomes" id="UP000812440">
    <property type="component" value="Chromosome 8_10"/>
</dbReference>
<feature type="compositionally biased region" description="Basic residues" evidence="3">
    <location>
        <begin position="148"/>
        <end position="173"/>
    </location>
</feature>
<dbReference type="SUPFAM" id="SSF46785">
    <property type="entry name" value="Winged helix' DNA-binding domain"/>
    <property type="match status" value="1"/>
</dbReference>
<gene>
    <name evidence="5" type="ORF">GDO86_016557</name>
</gene>
<keyword evidence="1 2" id="KW-0238">DNA-binding</keyword>
<dbReference type="Gene3D" id="1.10.10.10">
    <property type="entry name" value="Winged helix-like DNA-binding domain superfamily/Winged helix DNA-binding domain"/>
    <property type="match status" value="1"/>
</dbReference>
<dbReference type="GO" id="GO:0005634">
    <property type="term" value="C:nucleus"/>
    <property type="evidence" value="ECO:0007669"/>
    <property type="project" value="UniProtKB-SubCell"/>
</dbReference>
<sequence length="198" mass="20427">MAETTETTPAPAPAEPAAKKVKMQAPKKAAGDAKSKKASGPSVSELIVKAVNTSKERSGMSLAAVKKALGASGYDVDKNNSRIKVALNKKQLETKEKAAAKKKAPAKPKKPAAKKAPAKSPKKPKKVPAAAKSPKKVKKPAKAAAAKSPKKTKAAKPKKAVKSPARKSVKPKAAKSPAKAKAAKPKATKAKKVAPKKK</sequence>
<evidence type="ECO:0000256" key="3">
    <source>
        <dbReference type="SAM" id="MobiDB-lite"/>
    </source>
</evidence>
<keyword evidence="2" id="KW-0158">Chromosome</keyword>
<feature type="domain" description="H15" evidence="4">
    <location>
        <begin position="39"/>
        <end position="125"/>
    </location>
</feature>
<feature type="compositionally biased region" description="Basic and acidic residues" evidence="3">
    <location>
        <begin position="90"/>
        <end position="99"/>
    </location>
</feature>
<dbReference type="GO" id="GO:0000786">
    <property type="term" value="C:nucleosome"/>
    <property type="evidence" value="ECO:0007669"/>
    <property type="project" value="InterPro"/>
</dbReference>
<comment type="similarity">
    <text evidence="2">Belongs to the histone H1/H5 family.</text>
</comment>
<evidence type="ECO:0000313" key="6">
    <source>
        <dbReference type="Proteomes" id="UP000812440"/>
    </source>
</evidence>
<dbReference type="InterPro" id="IPR005819">
    <property type="entry name" value="H1/H5"/>
</dbReference>
<dbReference type="OrthoDB" id="9634976at2759"/>
<evidence type="ECO:0000313" key="5">
    <source>
        <dbReference type="EMBL" id="KAG8449924.1"/>
    </source>
</evidence>
<dbReference type="GO" id="GO:0003677">
    <property type="term" value="F:DNA binding"/>
    <property type="evidence" value="ECO:0007669"/>
    <property type="project" value="UniProtKB-KW"/>
</dbReference>
<feature type="compositionally biased region" description="Basic residues" evidence="3">
    <location>
        <begin position="181"/>
        <end position="198"/>
    </location>
</feature>
<name>A0A8T2K2E0_9PIPI</name>